<evidence type="ECO:0000313" key="15">
    <source>
        <dbReference type="EMBL" id="NBC38031.1"/>
    </source>
</evidence>
<protein>
    <submittedName>
        <fullName evidence="15">TonB-dependent receptor</fullName>
    </submittedName>
</protein>
<keyword evidence="2 10" id="KW-0813">Transport</keyword>
<evidence type="ECO:0000256" key="1">
    <source>
        <dbReference type="ARBA" id="ARBA00004571"/>
    </source>
</evidence>
<evidence type="ECO:0000256" key="3">
    <source>
        <dbReference type="ARBA" id="ARBA00022452"/>
    </source>
</evidence>
<evidence type="ECO:0000256" key="7">
    <source>
        <dbReference type="ARBA" id="ARBA00023136"/>
    </source>
</evidence>
<dbReference type="SUPFAM" id="SSF56935">
    <property type="entry name" value="Porins"/>
    <property type="match status" value="1"/>
</dbReference>
<keyword evidence="16" id="KW-1185">Reference proteome</keyword>
<keyword evidence="7 10" id="KW-0472">Membrane</keyword>
<dbReference type="InterPro" id="IPR036942">
    <property type="entry name" value="Beta-barrel_TonB_sf"/>
</dbReference>
<feature type="domain" description="TonB-dependent receptor-like beta-barrel" evidence="13">
    <location>
        <begin position="285"/>
        <end position="649"/>
    </location>
</feature>
<name>A0ABW9XHJ1_9SPHN</name>
<feature type="chain" id="PRO_5046245895" evidence="12">
    <location>
        <begin position="17"/>
        <end position="686"/>
    </location>
</feature>
<keyword evidence="8 15" id="KW-0675">Receptor</keyword>
<evidence type="ECO:0000256" key="2">
    <source>
        <dbReference type="ARBA" id="ARBA00022448"/>
    </source>
</evidence>
<keyword evidence="3 10" id="KW-1134">Transmembrane beta strand</keyword>
<keyword evidence="4 10" id="KW-0812">Transmembrane</keyword>
<accession>A0ABW9XHJ1</accession>
<evidence type="ECO:0000256" key="9">
    <source>
        <dbReference type="ARBA" id="ARBA00023237"/>
    </source>
</evidence>
<evidence type="ECO:0000256" key="10">
    <source>
        <dbReference type="PROSITE-ProRule" id="PRU01360"/>
    </source>
</evidence>
<dbReference type="RefSeq" id="WP_161720658.1">
    <property type="nucleotide sequence ID" value="NZ_JAAAPO010000008.1"/>
</dbReference>
<evidence type="ECO:0000313" key="16">
    <source>
        <dbReference type="Proteomes" id="UP000753724"/>
    </source>
</evidence>
<comment type="caution">
    <text evidence="15">The sequence shown here is derived from an EMBL/GenBank/DDBJ whole genome shotgun (WGS) entry which is preliminary data.</text>
</comment>
<proteinExistence type="inferred from homology"/>
<dbReference type="Pfam" id="PF00593">
    <property type="entry name" value="TonB_dep_Rec_b-barrel"/>
    <property type="match status" value="1"/>
</dbReference>
<dbReference type="PANTHER" id="PTHR30069">
    <property type="entry name" value="TONB-DEPENDENT OUTER MEMBRANE RECEPTOR"/>
    <property type="match status" value="1"/>
</dbReference>
<dbReference type="Gene3D" id="2.170.130.10">
    <property type="entry name" value="TonB-dependent receptor, plug domain"/>
    <property type="match status" value="1"/>
</dbReference>
<gene>
    <name evidence="15" type="ORF">GTZ99_15865</name>
</gene>
<comment type="similarity">
    <text evidence="10 11">Belongs to the TonB-dependent receptor family.</text>
</comment>
<dbReference type="EMBL" id="JAAAPO010000008">
    <property type="protein sequence ID" value="NBC38031.1"/>
    <property type="molecule type" value="Genomic_DNA"/>
</dbReference>
<evidence type="ECO:0000256" key="6">
    <source>
        <dbReference type="ARBA" id="ARBA00023077"/>
    </source>
</evidence>
<dbReference type="InterPro" id="IPR012910">
    <property type="entry name" value="Plug_dom"/>
</dbReference>
<evidence type="ECO:0000256" key="12">
    <source>
        <dbReference type="SAM" id="SignalP"/>
    </source>
</evidence>
<evidence type="ECO:0000256" key="4">
    <source>
        <dbReference type="ARBA" id="ARBA00022692"/>
    </source>
</evidence>
<sequence length="686" mass="75073">MVSTLLLFGAGLGALAVQPAAVPDPTVAADGPTAPDLRSLSLEELLAQEVTTAAKKPQRIADTAAAIYVITQEQIAHSAARNLTDVLRMVPGLEVSDVQGSGSAVSARGFSSRYAGNILVMVDGAAIYGSSVSGIFWDQAIFPLQDIERIEVIRGPGSALWGGNSANGVINIITRQSVDTQGWRSTAQVGPLQQRVEAGYGRALSDKAFLRAYGTYRHAISTDFIGTHPFHVDWQGGLGGLRLDIAPSNRDAVVVVGEYSAGQFGDVFVNAAPSPYVPKTIVTPLDNQFASHHLLARWRHALSDDLDVTAQGYYNYLMRDEWGGRIARQLYDASVESHWRANATHEFNLGVSGRIIREFGHAGPHSTLSTPTAVDRQLTAYGQDDIWLIADRLRLTLGTKFDASNFAKSSWQPNARLFWRLSPTHAAWGSVTRSVRSPLLIMRGMRYDYGLLVSPAPGAPRGFYQTRVAGTPDVDSERMTAIEAGLRGTIAPGWTYDLTLFEDRYEGVSTLNLIDSSAYMVNTPAGPVPVGANVSFVYGNRAKARARGFELQLAGHIRPWWKVELSYAWLDLTSAFDPGAMTTTLEMVPTGLSSPGQWRFSSTMELNERLSLSTYVHRVSQSRDGTRGAYAKVDLRATWRPRPNWELSLVGADLLDEHRVEFNYTQVPTPQVYVTRSVFAEVRLRL</sequence>
<dbReference type="InterPro" id="IPR037066">
    <property type="entry name" value="Plug_dom_sf"/>
</dbReference>
<keyword evidence="6 11" id="KW-0798">TonB box</keyword>
<comment type="subcellular location">
    <subcellularLocation>
        <location evidence="1 10">Cell outer membrane</location>
        <topology evidence="1 10">Multi-pass membrane protein</topology>
    </subcellularLocation>
</comment>
<dbReference type="CDD" id="cd01347">
    <property type="entry name" value="ligand_gated_channel"/>
    <property type="match status" value="1"/>
</dbReference>
<evidence type="ECO:0000256" key="11">
    <source>
        <dbReference type="RuleBase" id="RU003357"/>
    </source>
</evidence>
<dbReference type="InterPro" id="IPR000531">
    <property type="entry name" value="Beta-barrel_TonB"/>
</dbReference>
<dbReference type="PROSITE" id="PS52016">
    <property type="entry name" value="TONB_DEPENDENT_REC_3"/>
    <property type="match status" value="1"/>
</dbReference>
<dbReference type="Proteomes" id="UP000753724">
    <property type="component" value="Unassembled WGS sequence"/>
</dbReference>
<keyword evidence="5 12" id="KW-0732">Signal</keyword>
<evidence type="ECO:0000259" key="13">
    <source>
        <dbReference type="Pfam" id="PF00593"/>
    </source>
</evidence>
<dbReference type="InterPro" id="IPR039426">
    <property type="entry name" value="TonB-dep_rcpt-like"/>
</dbReference>
<feature type="domain" description="TonB-dependent receptor plug" evidence="14">
    <location>
        <begin position="61"/>
        <end position="169"/>
    </location>
</feature>
<evidence type="ECO:0000256" key="8">
    <source>
        <dbReference type="ARBA" id="ARBA00023170"/>
    </source>
</evidence>
<dbReference type="Pfam" id="PF07715">
    <property type="entry name" value="Plug"/>
    <property type="match status" value="1"/>
</dbReference>
<keyword evidence="9 10" id="KW-0998">Cell outer membrane</keyword>
<evidence type="ECO:0000259" key="14">
    <source>
        <dbReference type="Pfam" id="PF07715"/>
    </source>
</evidence>
<dbReference type="Gene3D" id="2.40.170.20">
    <property type="entry name" value="TonB-dependent receptor, beta-barrel domain"/>
    <property type="match status" value="1"/>
</dbReference>
<feature type="signal peptide" evidence="12">
    <location>
        <begin position="1"/>
        <end position="16"/>
    </location>
</feature>
<reference evidence="16" key="1">
    <citation type="submission" date="2020-01" db="EMBL/GenBank/DDBJ databases">
        <title>Sphingomonas sp. strain CSW-10.</title>
        <authorList>
            <person name="Chen W.-M."/>
        </authorList>
    </citation>
    <scope>NUCLEOTIDE SEQUENCE [LARGE SCALE GENOMIC DNA]</scope>
    <source>
        <strain evidence="16">FSY-8</strain>
    </source>
</reference>
<dbReference type="PANTHER" id="PTHR30069:SF29">
    <property type="entry name" value="HEMOGLOBIN AND HEMOGLOBIN-HAPTOGLOBIN-BINDING PROTEIN 1-RELATED"/>
    <property type="match status" value="1"/>
</dbReference>
<evidence type="ECO:0000256" key="5">
    <source>
        <dbReference type="ARBA" id="ARBA00022729"/>
    </source>
</evidence>
<organism evidence="15 16">
    <name type="scientific">Novosphingobium ovatum</name>
    <dbReference type="NCBI Taxonomy" id="1908523"/>
    <lineage>
        <taxon>Bacteria</taxon>
        <taxon>Pseudomonadati</taxon>
        <taxon>Pseudomonadota</taxon>
        <taxon>Alphaproteobacteria</taxon>
        <taxon>Sphingomonadales</taxon>
        <taxon>Sphingomonadaceae</taxon>
        <taxon>Novosphingobium</taxon>
    </lineage>
</organism>